<feature type="region of interest" description="Disordered" evidence="1">
    <location>
        <begin position="207"/>
        <end position="265"/>
    </location>
</feature>
<feature type="region of interest" description="Disordered" evidence="1">
    <location>
        <begin position="645"/>
        <end position="666"/>
    </location>
</feature>
<dbReference type="PANTHER" id="PTHR47292">
    <property type="entry name" value="TRANSCRIPTION ELONGATION FACTOR (TFIIS) FAMILY PROTEIN-RELATED"/>
    <property type="match status" value="1"/>
</dbReference>
<dbReference type="AlphaFoldDB" id="A0A9E7GU82"/>
<evidence type="ECO:0000313" key="2">
    <source>
        <dbReference type="EMBL" id="URE22019.1"/>
    </source>
</evidence>
<feature type="compositionally biased region" description="Basic and acidic residues" evidence="1">
    <location>
        <begin position="215"/>
        <end position="230"/>
    </location>
</feature>
<feature type="compositionally biased region" description="Polar residues" evidence="1">
    <location>
        <begin position="953"/>
        <end position="962"/>
    </location>
</feature>
<organism evidence="2 3">
    <name type="scientific">Musa troglodytarum</name>
    <name type="common">fe'i banana</name>
    <dbReference type="NCBI Taxonomy" id="320322"/>
    <lineage>
        <taxon>Eukaryota</taxon>
        <taxon>Viridiplantae</taxon>
        <taxon>Streptophyta</taxon>
        <taxon>Embryophyta</taxon>
        <taxon>Tracheophyta</taxon>
        <taxon>Spermatophyta</taxon>
        <taxon>Magnoliopsida</taxon>
        <taxon>Liliopsida</taxon>
        <taxon>Zingiberales</taxon>
        <taxon>Musaceae</taxon>
        <taxon>Musa</taxon>
    </lineage>
</organism>
<reference evidence="2" key="1">
    <citation type="submission" date="2022-05" db="EMBL/GenBank/DDBJ databases">
        <title>The Musa troglodytarum L. genome provides insights into the mechanism of non-climacteric behaviour and enrichment of carotenoids.</title>
        <authorList>
            <person name="Wang J."/>
        </authorList>
    </citation>
    <scope>NUCLEOTIDE SEQUENCE</scope>
    <source>
        <tissue evidence="2">Leaf</tissue>
    </source>
</reference>
<feature type="region of interest" description="Disordered" evidence="1">
    <location>
        <begin position="317"/>
        <end position="336"/>
    </location>
</feature>
<keyword evidence="3" id="KW-1185">Reference proteome</keyword>
<evidence type="ECO:0000256" key="1">
    <source>
        <dbReference type="SAM" id="MobiDB-lite"/>
    </source>
</evidence>
<feature type="compositionally biased region" description="Low complexity" evidence="1">
    <location>
        <begin position="320"/>
        <end position="336"/>
    </location>
</feature>
<feature type="compositionally biased region" description="Basic and acidic residues" evidence="1">
    <location>
        <begin position="240"/>
        <end position="260"/>
    </location>
</feature>
<evidence type="ECO:0000313" key="3">
    <source>
        <dbReference type="Proteomes" id="UP001055439"/>
    </source>
</evidence>
<feature type="region of interest" description="Disordered" evidence="1">
    <location>
        <begin position="947"/>
        <end position="984"/>
    </location>
</feature>
<sequence length="984" mass="106590">MAIRWRPPVAAAIAVAPSVVVEIFFEYRFAGVMRTRRLDLLWHKILICESVGQVGIARIGKGKWNGNTEDKGCRLQNFGRTYVPFHIAWLPEFSSKNTTLTCEQKLDRVEWLRKAAERQSQGVCAVTGTFFLQNKVKNPTAKRRLKKAHAATGAPSCVCVRKIWLSAAHRKPKRLDGSELPSLVAHLCCTCHSASLGRAPRARWDVGNKQYSGGGKRENGCDRSQTERPLKKPRVRRRRKGEERERRVYVQGKRERQREKGCRRRSLSSSRIRILRVSIFGGRVAEGDAADQHDTPMSKDVPDIEKEIDADMTEDKLCKSNQGGTSSNSSSFAFPASTTPSVAAAELTISCKLDSDNGTSSAAKATEHQPKAGDFDYRREKCLITAESNSAAILTSGFQDYSCTASILDNIDDCQLSCQREEATSSADKDIDRAINFKNRKGPLSTSTDFFKVVGTEAGEDVSRKSEIGLGCLDDALEVARQVALAVEREVVDYREHFCSSPEVNSGEMTGFHSPGSEEEQVQAVTEEVGGDSSSAGKDHSGTSSPDKESEITQHMSSDPGNSDKDKESPVPAQESVDKSLMDGCTFDLNADTCGDEPEMRPIMKISVAVSSPIAVFASSKGAPGLPVTPLHFEGEMGWKGSAATSAFRPASPRRTPDGKRTCSGQKQKSEFLGIDLNVAEREDDVDDEFTCVRELPISSGLPSRDSCAEVRSRPEKLNLDLNCLGDEDASTCPFSSQKLHLLNGEHSLSSASSSSHRHLSLGDFDLNDSPSFPDIGVAHNLDKASTKALESYGGPAAYDPVIKLMGSVIAVERNHNPNQAQQHSFLPNGLNIRPPIVSPALFVNPSCGYAGLATRPTISAPAAYYSPGSISYMVDPRGAAAIPHVAGAGGLGVPSARPPFLLGAANMPSDMAGFGMPPLHVNLNSGMPSTEGGSFEQFFLQGYRSRMEDQTKTSAQPSSSAAVGLKRKEPEPSLYGYKQMAPR</sequence>
<accession>A0A9E7GU82</accession>
<feature type="region of interest" description="Disordered" evidence="1">
    <location>
        <begin position="503"/>
        <end position="581"/>
    </location>
</feature>
<feature type="compositionally biased region" description="Basic and acidic residues" evidence="1">
    <location>
        <begin position="537"/>
        <end position="552"/>
    </location>
</feature>
<gene>
    <name evidence="2" type="ORF">MUK42_11086</name>
</gene>
<dbReference type="OrthoDB" id="2411602at2759"/>
<dbReference type="Proteomes" id="UP001055439">
    <property type="component" value="Chromosome 7"/>
</dbReference>
<name>A0A9E7GU82_9LILI</name>
<proteinExistence type="predicted"/>
<protein>
    <submittedName>
        <fullName evidence="2">Uncharacterized protein</fullName>
    </submittedName>
</protein>
<dbReference type="PANTHER" id="PTHR47292:SF1">
    <property type="entry name" value="TRANSCRIPTION ELONGATION FACTOR (TFIIS) FAMILY PROTEIN"/>
    <property type="match status" value="1"/>
</dbReference>
<dbReference type="EMBL" id="CP097509">
    <property type="protein sequence ID" value="URE22019.1"/>
    <property type="molecule type" value="Genomic_DNA"/>
</dbReference>